<sequence length="461" mass="52430">MPPSESSENPAMTTIESPRPLFVPEVRKNEPLSDEELGNLLAAIGNNEAKAITLIAMGKGVIYDRYDLDSEMIRTQGDTLGWRQSRGVPFNYCANSLENIGLVAKSVSDSNLETWGYIKTDYGEEQGDALAGLLLDFSLRHPEVSLYDIFGSTSSGGKDREIEASLGLTGFKNRSPLACLKLIWELATTNELRVIDLGNNHGKPNQEPQEYLSRLKECGLIHYEFTAEHQPYAQYQLALNSPLETPGYKTRQPLMTKDVYELLKRDPNKIWMLEDLRVAYFAKKKAENPDFDRNNTSTKNRLSRVLSNLERAGYVYRPGGRRYERTTVWVDEEHKLLFIDLLTLIDQFQNQDSDTLRKGRMLAVSFSPRQIGTLMAKAKEHSPQANKFFREETEKHILSFLNDHSKSTTREVRKSIIDYQKRNVSTGNIRAILRKLKSGGKIKETLEKGINKWSLASEQDN</sequence>
<proteinExistence type="predicted"/>
<comment type="caution">
    <text evidence="1">The sequence shown here is derived from an EMBL/GenBank/DDBJ whole genome shotgun (WGS) entry which is preliminary data.</text>
</comment>
<reference evidence="1 2" key="1">
    <citation type="journal article" date="2016" name="Nat. Commun.">
        <title>Thousands of microbial genomes shed light on interconnected biogeochemical processes in an aquifer system.</title>
        <authorList>
            <person name="Anantharaman K."/>
            <person name="Brown C.T."/>
            <person name="Hug L.A."/>
            <person name="Sharon I."/>
            <person name="Castelle C.J."/>
            <person name="Probst A.J."/>
            <person name="Thomas B.C."/>
            <person name="Singh A."/>
            <person name="Wilkins M.J."/>
            <person name="Karaoz U."/>
            <person name="Brodie E.L."/>
            <person name="Williams K.H."/>
            <person name="Hubbard S.S."/>
            <person name="Banfield J.F."/>
        </authorList>
    </citation>
    <scope>NUCLEOTIDE SEQUENCE [LARGE SCALE GENOMIC DNA]</scope>
</reference>
<organism evidence="1 2">
    <name type="scientific">Candidatus Blackburnbacteria bacterium RIFCSPHIGHO2_12_FULL_41_13b</name>
    <dbReference type="NCBI Taxonomy" id="1797517"/>
    <lineage>
        <taxon>Bacteria</taxon>
        <taxon>Candidatus Blackburniibacteriota</taxon>
    </lineage>
</organism>
<dbReference type="AlphaFoldDB" id="A0A1G1V5M7"/>
<dbReference type="Proteomes" id="UP000178272">
    <property type="component" value="Unassembled WGS sequence"/>
</dbReference>
<gene>
    <name evidence="1" type="ORF">A3F61_02355</name>
</gene>
<name>A0A1G1V5M7_9BACT</name>
<dbReference type="EMBL" id="MHCA01000051">
    <property type="protein sequence ID" value="OGY10710.1"/>
    <property type="molecule type" value="Genomic_DNA"/>
</dbReference>
<protein>
    <submittedName>
        <fullName evidence="1">Uncharacterized protein</fullName>
    </submittedName>
</protein>
<evidence type="ECO:0000313" key="2">
    <source>
        <dbReference type="Proteomes" id="UP000178272"/>
    </source>
</evidence>
<accession>A0A1G1V5M7</accession>
<evidence type="ECO:0000313" key="1">
    <source>
        <dbReference type="EMBL" id="OGY10710.1"/>
    </source>
</evidence>